<name>A0A0G0A5G5_TRIHA</name>
<evidence type="ECO:0000313" key="3">
    <source>
        <dbReference type="Proteomes" id="UP000034112"/>
    </source>
</evidence>
<dbReference type="OrthoDB" id="4777826at2759"/>
<comment type="caution">
    <text evidence="2">The sequence shown here is derived from an EMBL/GenBank/DDBJ whole genome shotgun (WGS) entry which is preliminary data.</text>
</comment>
<proteinExistence type="predicted"/>
<feature type="region of interest" description="Disordered" evidence="1">
    <location>
        <begin position="1"/>
        <end position="22"/>
    </location>
</feature>
<feature type="compositionally biased region" description="Acidic residues" evidence="1">
    <location>
        <begin position="232"/>
        <end position="246"/>
    </location>
</feature>
<gene>
    <name evidence="2" type="ORF">THAR02_00484</name>
</gene>
<dbReference type="Proteomes" id="UP000034112">
    <property type="component" value="Unassembled WGS sequence"/>
</dbReference>
<sequence>MAPKAASATAPDSGEGSSSKPAGTWDNIALLNDLLVAFYQVGNQAGNFNPQVNDAVVAFMTARGHVTSWSAIRTFLLPFNTIHQSPRTSSAAPKMASSRQLMKWTPQVHEDILVSAFYNLTLSTEDWAKVMNDLKEMGYTFSESALRQHVQKLRKNRDTTALAGPTDSGAGSAKATPRKTATPRKRRTPKKEMITDEDDDMNLKLEEAIEDEEMRSPPIRPRKRAKSVASTMDDEMDDEPKLEDDY</sequence>
<evidence type="ECO:0000313" key="2">
    <source>
        <dbReference type="EMBL" id="KKP07422.1"/>
    </source>
</evidence>
<organism evidence="2 3">
    <name type="scientific">Trichoderma harzianum</name>
    <name type="common">Hypocrea lixii</name>
    <dbReference type="NCBI Taxonomy" id="5544"/>
    <lineage>
        <taxon>Eukaryota</taxon>
        <taxon>Fungi</taxon>
        <taxon>Dikarya</taxon>
        <taxon>Ascomycota</taxon>
        <taxon>Pezizomycotina</taxon>
        <taxon>Sordariomycetes</taxon>
        <taxon>Hypocreomycetidae</taxon>
        <taxon>Hypocreales</taxon>
        <taxon>Hypocreaceae</taxon>
        <taxon>Trichoderma</taxon>
    </lineage>
</organism>
<dbReference type="EMBL" id="JOKZ01000007">
    <property type="protein sequence ID" value="KKP07422.1"/>
    <property type="molecule type" value="Genomic_DNA"/>
</dbReference>
<protein>
    <submittedName>
        <fullName evidence="2">Uncharacterized protein</fullName>
    </submittedName>
</protein>
<accession>A0A0G0A5G5</accession>
<dbReference type="AlphaFoldDB" id="A0A0G0A5G5"/>
<dbReference type="OMA" id="AFYQVGN"/>
<evidence type="ECO:0000256" key="1">
    <source>
        <dbReference type="SAM" id="MobiDB-lite"/>
    </source>
</evidence>
<feature type="region of interest" description="Disordered" evidence="1">
    <location>
        <begin position="159"/>
        <end position="246"/>
    </location>
</feature>
<reference evidence="3" key="1">
    <citation type="journal article" date="2015" name="Genome Announc.">
        <title>Draft whole-genome sequence of the biocontrol agent Trichoderma harzianum T6776.</title>
        <authorList>
            <person name="Baroncelli R."/>
            <person name="Piaggeschi G."/>
            <person name="Fiorini L."/>
            <person name="Bertolini E."/>
            <person name="Zapparata A."/>
            <person name="Pe M.E."/>
            <person name="Sarrocco S."/>
            <person name="Vannacci G."/>
        </authorList>
    </citation>
    <scope>NUCLEOTIDE SEQUENCE [LARGE SCALE GENOMIC DNA]</scope>
    <source>
        <strain evidence="3">T6776</strain>
    </source>
</reference>